<dbReference type="Proteomes" id="UP000559256">
    <property type="component" value="Unassembled WGS sequence"/>
</dbReference>
<proteinExistence type="predicted"/>
<accession>A0A8H5CLY5</accession>
<dbReference type="Gene3D" id="1.20.120.1630">
    <property type="match status" value="1"/>
</dbReference>
<organism evidence="1 2">
    <name type="scientific">Tetrapyrgos nigripes</name>
    <dbReference type="NCBI Taxonomy" id="182062"/>
    <lineage>
        <taxon>Eukaryota</taxon>
        <taxon>Fungi</taxon>
        <taxon>Dikarya</taxon>
        <taxon>Basidiomycota</taxon>
        <taxon>Agaricomycotina</taxon>
        <taxon>Agaricomycetes</taxon>
        <taxon>Agaricomycetidae</taxon>
        <taxon>Agaricales</taxon>
        <taxon>Marasmiineae</taxon>
        <taxon>Marasmiaceae</taxon>
        <taxon>Tetrapyrgos</taxon>
    </lineage>
</organism>
<evidence type="ECO:0000313" key="2">
    <source>
        <dbReference type="Proteomes" id="UP000559256"/>
    </source>
</evidence>
<reference evidence="1 2" key="1">
    <citation type="journal article" date="2020" name="ISME J.">
        <title>Uncovering the hidden diversity of litter-decomposition mechanisms in mushroom-forming fungi.</title>
        <authorList>
            <person name="Floudas D."/>
            <person name="Bentzer J."/>
            <person name="Ahren D."/>
            <person name="Johansson T."/>
            <person name="Persson P."/>
            <person name="Tunlid A."/>
        </authorList>
    </citation>
    <scope>NUCLEOTIDE SEQUENCE [LARGE SCALE GENOMIC DNA]</scope>
    <source>
        <strain evidence="1 2">CBS 291.85</strain>
    </source>
</reference>
<gene>
    <name evidence="1" type="ORF">D9758_016512</name>
</gene>
<sequence>MLNHPGDPHHHLLKPSFSGNPLRKPASKLIQFEPRLEIQTMSYLVWCYYFTTAIQHAPKSLSQGIKDFQRAPAINRRSPKAFLQRPRPEQDMDDEIDEILTGYTLVLSLLLRIEREDEMMQSVFGEDWKRWSEMVKWRLIPGVY</sequence>
<dbReference type="EMBL" id="JAACJM010000135">
    <property type="protein sequence ID" value="KAF5343719.1"/>
    <property type="molecule type" value="Genomic_DNA"/>
</dbReference>
<evidence type="ECO:0000313" key="1">
    <source>
        <dbReference type="EMBL" id="KAF5343719.1"/>
    </source>
</evidence>
<dbReference type="OrthoDB" id="422086at2759"/>
<protein>
    <submittedName>
        <fullName evidence="1">Uncharacterized protein</fullName>
    </submittedName>
</protein>
<keyword evidence="2" id="KW-1185">Reference proteome</keyword>
<name>A0A8H5CLY5_9AGAR</name>
<dbReference type="AlphaFoldDB" id="A0A8H5CLY5"/>
<comment type="caution">
    <text evidence="1">The sequence shown here is derived from an EMBL/GenBank/DDBJ whole genome shotgun (WGS) entry which is preliminary data.</text>
</comment>